<dbReference type="Pfam" id="PF04616">
    <property type="entry name" value="Glyco_hydro_43"/>
    <property type="match status" value="1"/>
</dbReference>
<dbReference type="InterPro" id="IPR023296">
    <property type="entry name" value="Glyco_hydro_beta-prop_sf"/>
</dbReference>
<keyword evidence="5" id="KW-0732">Signal</keyword>
<dbReference type="GO" id="GO:0005975">
    <property type="term" value="P:carbohydrate metabolic process"/>
    <property type="evidence" value="ECO:0007669"/>
    <property type="project" value="InterPro"/>
</dbReference>
<proteinExistence type="inferred from homology"/>
<dbReference type="Gene3D" id="2.115.10.20">
    <property type="entry name" value="Glycosyl hydrolase domain, family 43"/>
    <property type="match status" value="2"/>
</dbReference>
<gene>
    <name evidence="6" type="ORF">GA0070613_5659</name>
</gene>
<evidence type="ECO:0000313" key="6">
    <source>
        <dbReference type="EMBL" id="SCG74958.1"/>
    </source>
</evidence>
<dbReference type="GO" id="GO:0004553">
    <property type="term" value="F:hydrolase activity, hydrolyzing O-glycosyl compounds"/>
    <property type="evidence" value="ECO:0007669"/>
    <property type="project" value="InterPro"/>
</dbReference>
<feature type="chain" id="PRO_5038727091" evidence="5">
    <location>
        <begin position="19"/>
        <end position="459"/>
    </location>
</feature>
<evidence type="ECO:0000256" key="3">
    <source>
        <dbReference type="ARBA" id="ARBA00023295"/>
    </source>
</evidence>
<dbReference type="AlphaFoldDB" id="A0A1C5JWU3"/>
<dbReference type="InterPro" id="IPR006710">
    <property type="entry name" value="Glyco_hydro_43"/>
</dbReference>
<feature type="signal peptide" evidence="5">
    <location>
        <begin position="1"/>
        <end position="18"/>
    </location>
</feature>
<keyword evidence="2 4" id="KW-0378">Hydrolase</keyword>
<dbReference type="Proteomes" id="UP000198221">
    <property type="component" value="Chromosome I"/>
</dbReference>
<dbReference type="PANTHER" id="PTHR35279:SF1">
    <property type="entry name" value="ARABINANASE_LEVANSUCRASE_INVERTASE"/>
    <property type="match status" value="1"/>
</dbReference>
<keyword evidence="7" id="KW-1185">Reference proteome</keyword>
<evidence type="ECO:0000256" key="4">
    <source>
        <dbReference type="RuleBase" id="RU361187"/>
    </source>
</evidence>
<sequence>MIAAVVLATVGYAGQASASDSPYPATISALYDRNEAFLKVDKQWVMGEPFNMHFISTVTIGGQIWAYYIKNKPDGTFATALATSTDGVNWTDHGIVLNTGPSGSWDDRIASFPGVAYVNGTFYLVYEGAGFNSANPGDIGLATSSDGVTFTKVGRILTHNPSGWESANIGTPNLWYENGTWHLYYHGYDGTDVRVGFASGTSLTSLSKSGSNPVLSTGPGGSWDAGTIGKRDIVKEGAYYYMVYEGSTDAPFETAQWSSGLARAPSPSGPWAKYRQNPVLAPESGFGNDGPAFLSLGGERWVYYRSIGQFGSVTRRAKVSNETNGGWGLMFETESMPYHQVGRPDGDGWSANTSDGLGFLAYGPYNNNVVPDWNTGVVKLAIDNVTAGNDLVATIDVYDATAGQIIATRQIFRHDFQQANHYEFMIVPFAWEGRAGHTFEIRTFTHGTAYLRQDRQGTD</sequence>
<accession>A0A1C5JWU3</accession>
<evidence type="ECO:0000256" key="1">
    <source>
        <dbReference type="ARBA" id="ARBA00009865"/>
    </source>
</evidence>
<keyword evidence="3 4" id="KW-0326">Glycosidase</keyword>
<evidence type="ECO:0000256" key="5">
    <source>
        <dbReference type="SAM" id="SignalP"/>
    </source>
</evidence>
<evidence type="ECO:0000256" key="2">
    <source>
        <dbReference type="ARBA" id="ARBA00022801"/>
    </source>
</evidence>
<dbReference type="OrthoDB" id="3323609at2"/>
<reference evidence="7" key="1">
    <citation type="submission" date="2016-06" db="EMBL/GenBank/DDBJ databases">
        <authorList>
            <person name="Varghese N."/>
            <person name="Submissions Spin"/>
        </authorList>
    </citation>
    <scope>NUCLEOTIDE SEQUENCE [LARGE SCALE GENOMIC DNA]</scope>
    <source>
        <strain evidence="7">DSM 43819</strain>
    </source>
</reference>
<evidence type="ECO:0000313" key="7">
    <source>
        <dbReference type="Proteomes" id="UP000198221"/>
    </source>
</evidence>
<protein>
    <submittedName>
        <fullName evidence="6">Glycosyl hydrolases family 43</fullName>
    </submittedName>
</protein>
<dbReference type="EMBL" id="LT607754">
    <property type="protein sequence ID" value="SCG74958.1"/>
    <property type="molecule type" value="Genomic_DNA"/>
</dbReference>
<name>A0A1C5JWU3_9ACTN</name>
<comment type="similarity">
    <text evidence="1 4">Belongs to the glycosyl hydrolase 43 family.</text>
</comment>
<dbReference type="RefSeq" id="WP_089014979.1">
    <property type="nucleotide sequence ID" value="NZ_LT607754.1"/>
</dbReference>
<dbReference type="PANTHER" id="PTHR35279">
    <property type="match status" value="1"/>
</dbReference>
<dbReference type="SUPFAM" id="SSF75005">
    <property type="entry name" value="Arabinanase/levansucrase/invertase"/>
    <property type="match status" value="1"/>
</dbReference>
<organism evidence="6 7">
    <name type="scientific">Micromonospora inositola</name>
    <dbReference type="NCBI Taxonomy" id="47865"/>
    <lineage>
        <taxon>Bacteria</taxon>
        <taxon>Bacillati</taxon>
        <taxon>Actinomycetota</taxon>
        <taxon>Actinomycetes</taxon>
        <taxon>Micromonosporales</taxon>
        <taxon>Micromonosporaceae</taxon>
        <taxon>Micromonospora</taxon>
    </lineage>
</organism>